<reference evidence="6 7" key="1">
    <citation type="submission" date="2018-11" db="EMBL/GenBank/DDBJ databases">
        <authorList>
            <consortium name="Pathogen Informatics"/>
        </authorList>
    </citation>
    <scope>NUCLEOTIDE SEQUENCE [LARGE SCALE GENOMIC DNA]</scope>
</reference>
<dbReference type="PANTHER" id="PTHR19302:SF13">
    <property type="entry name" value="GAMMA-TUBULIN COMPLEX COMPONENT 2"/>
    <property type="match status" value="1"/>
</dbReference>
<dbReference type="GO" id="GO:0000930">
    <property type="term" value="C:gamma-tubulin complex"/>
    <property type="evidence" value="ECO:0007669"/>
    <property type="project" value="TreeGrafter"/>
</dbReference>
<dbReference type="InterPro" id="IPR041470">
    <property type="entry name" value="GCP_N"/>
</dbReference>
<comment type="similarity">
    <text evidence="4">Belongs to the TUBGCP family.</text>
</comment>
<dbReference type="GO" id="GO:0051321">
    <property type="term" value="P:meiotic cell cycle"/>
    <property type="evidence" value="ECO:0007669"/>
    <property type="project" value="TreeGrafter"/>
</dbReference>
<dbReference type="GO" id="GO:0000278">
    <property type="term" value="P:mitotic cell cycle"/>
    <property type="evidence" value="ECO:0007669"/>
    <property type="project" value="TreeGrafter"/>
</dbReference>
<comment type="subcellular location">
    <subcellularLocation>
        <location evidence="4">Cytoplasm</location>
        <location evidence="4">Cytoskeleton</location>
        <location evidence="4">Microtubule organizing center</location>
    </subcellularLocation>
</comment>
<dbReference type="GO" id="GO:0005874">
    <property type="term" value="C:microtubule"/>
    <property type="evidence" value="ECO:0007669"/>
    <property type="project" value="UniProtKB-KW"/>
</dbReference>
<feature type="domain" description="Gamma tubulin complex component protein N-terminal" evidence="5">
    <location>
        <begin position="3"/>
        <end position="119"/>
    </location>
</feature>
<dbReference type="GO" id="GO:0000922">
    <property type="term" value="C:spindle pole"/>
    <property type="evidence" value="ECO:0007669"/>
    <property type="project" value="InterPro"/>
</dbReference>
<dbReference type="Pfam" id="PF17681">
    <property type="entry name" value="GCP_N_terminal"/>
    <property type="match status" value="1"/>
</dbReference>
<evidence type="ECO:0000256" key="2">
    <source>
        <dbReference type="ARBA" id="ARBA00022701"/>
    </source>
</evidence>
<dbReference type="InterPro" id="IPR007259">
    <property type="entry name" value="GCP"/>
</dbReference>
<evidence type="ECO:0000256" key="4">
    <source>
        <dbReference type="RuleBase" id="RU363050"/>
    </source>
</evidence>
<dbReference type="Proteomes" id="UP000281553">
    <property type="component" value="Unassembled WGS sequence"/>
</dbReference>
<keyword evidence="7" id="KW-1185">Reference proteome</keyword>
<keyword evidence="3 4" id="KW-0206">Cytoskeleton</keyword>
<dbReference type="GO" id="GO:0007020">
    <property type="term" value="P:microtubule nucleation"/>
    <property type="evidence" value="ECO:0007669"/>
    <property type="project" value="InterPro"/>
</dbReference>
<keyword evidence="2 4" id="KW-0493">Microtubule</keyword>
<name>A0A3P7Q2D3_DIBLA</name>
<evidence type="ECO:0000313" key="7">
    <source>
        <dbReference type="Proteomes" id="UP000281553"/>
    </source>
</evidence>
<gene>
    <name evidence="6" type="ORF">DILT_LOCUS14744</name>
</gene>
<evidence type="ECO:0000259" key="5">
    <source>
        <dbReference type="Pfam" id="PF17681"/>
    </source>
</evidence>
<dbReference type="EMBL" id="UYRU01075668">
    <property type="protein sequence ID" value="VDN26132.1"/>
    <property type="molecule type" value="Genomic_DNA"/>
</dbReference>
<proteinExistence type="inferred from homology"/>
<dbReference type="GO" id="GO:0051225">
    <property type="term" value="P:spindle assembly"/>
    <property type="evidence" value="ECO:0007669"/>
    <property type="project" value="TreeGrafter"/>
</dbReference>
<dbReference type="GO" id="GO:0031122">
    <property type="term" value="P:cytoplasmic microtubule organization"/>
    <property type="evidence" value="ECO:0007669"/>
    <property type="project" value="TreeGrafter"/>
</dbReference>
<evidence type="ECO:0000313" key="6">
    <source>
        <dbReference type="EMBL" id="VDN26132.1"/>
    </source>
</evidence>
<evidence type="ECO:0000256" key="1">
    <source>
        <dbReference type="ARBA" id="ARBA00022490"/>
    </source>
</evidence>
<dbReference type="PANTHER" id="PTHR19302">
    <property type="entry name" value="GAMMA TUBULIN COMPLEX PROTEIN"/>
    <property type="match status" value="1"/>
</dbReference>
<sequence length="128" mass="14961">MVYLMRSACVPFFEMLKKWIYRGVISDPYAAAQDYIDCAFFWDQNYTIVRTQLPAFLEARAETILKTGKYLNVVQQCDNSIKFCDPEELTFSETDQQFMRQIDQAHAFASKNLLQLIINQKDLKGILK</sequence>
<organism evidence="6 7">
    <name type="scientific">Dibothriocephalus latus</name>
    <name type="common">Fish tapeworm</name>
    <name type="synonym">Diphyllobothrium latum</name>
    <dbReference type="NCBI Taxonomy" id="60516"/>
    <lineage>
        <taxon>Eukaryota</taxon>
        <taxon>Metazoa</taxon>
        <taxon>Spiralia</taxon>
        <taxon>Lophotrochozoa</taxon>
        <taxon>Platyhelminthes</taxon>
        <taxon>Cestoda</taxon>
        <taxon>Eucestoda</taxon>
        <taxon>Diphyllobothriidea</taxon>
        <taxon>Diphyllobothriidae</taxon>
        <taxon>Dibothriocephalus</taxon>
    </lineage>
</organism>
<protein>
    <recommendedName>
        <fullName evidence="4">Gamma-tubulin complex component</fullName>
    </recommendedName>
</protein>
<accession>A0A3P7Q2D3</accession>
<keyword evidence="1 4" id="KW-0963">Cytoplasm</keyword>
<dbReference type="GO" id="GO:0051011">
    <property type="term" value="F:microtubule minus-end binding"/>
    <property type="evidence" value="ECO:0007669"/>
    <property type="project" value="TreeGrafter"/>
</dbReference>
<dbReference type="OrthoDB" id="2192946at2759"/>
<dbReference type="GO" id="GO:0043015">
    <property type="term" value="F:gamma-tubulin binding"/>
    <property type="evidence" value="ECO:0007669"/>
    <property type="project" value="InterPro"/>
</dbReference>
<dbReference type="AlphaFoldDB" id="A0A3P7Q2D3"/>
<evidence type="ECO:0000256" key="3">
    <source>
        <dbReference type="ARBA" id="ARBA00023212"/>
    </source>
</evidence>